<feature type="transmembrane region" description="Helical" evidence="1">
    <location>
        <begin position="39"/>
        <end position="60"/>
    </location>
</feature>
<evidence type="ECO:0000313" key="2">
    <source>
        <dbReference type="EMBL" id="AYP28269.1"/>
    </source>
</evidence>
<evidence type="ECO:0000313" key="3">
    <source>
        <dbReference type="Proteomes" id="UP000269553"/>
    </source>
</evidence>
<gene>
    <name evidence="2" type="ORF">3M_011c</name>
</gene>
<reference evidence="2 3" key="1">
    <citation type="submission" date="2018-09" db="EMBL/GenBank/DDBJ databases">
        <authorList>
            <person name="Day A."/>
            <person name="Monson R.E."/>
            <person name="Salmond G.P.C."/>
        </authorList>
    </citation>
    <scope>NUCLEOTIDE SEQUENCE [LARGE SCALE GENOMIC DNA]</scope>
</reference>
<evidence type="ECO:0000256" key="1">
    <source>
        <dbReference type="SAM" id="Phobius"/>
    </source>
</evidence>
<dbReference type="Proteomes" id="UP000269553">
    <property type="component" value="Segment"/>
</dbReference>
<keyword evidence="1" id="KW-1133">Transmembrane helix</keyword>
<name>A0A3G2YS01_9CAUD</name>
<organism evidence="2 3">
    <name type="scientific">Serratia phage vB_SmaA_3M</name>
    <dbReference type="NCBI Taxonomy" id="2419930"/>
    <lineage>
        <taxon>Viruses</taxon>
        <taxon>Duplodnaviria</taxon>
        <taxon>Heunggongvirae</taxon>
        <taxon>Uroviricota</taxon>
        <taxon>Caudoviricetes</taxon>
        <taxon>Pantevenvirales</taxon>
        <taxon>Ackermannviridae</taxon>
        <taxon>Miltonvirus</taxon>
        <taxon>Miltonvirus 3M</taxon>
    </lineage>
</organism>
<accession>A0A3G2YS01</accession>
<proteinExistence type="predicted"/>
<keyword evidence="1" id="KW-0812">Transmembrane</keyword>
<keyword evidence="1" id="KW-0472">Membrane</keyword>
<sequence>MKLSPVVWLFINVYAGLCLLDDIPGLLQRVGVVGAYADILLHVSKILLAFLLTGCAIYWLKSGEHDVKN</sequence>
<protein>
    <submittedName>
        <fullName evidence="2">Uncharacterized protein</fullName>
    </submittedName>
</protein>
<dbReference type="EMBL" id="MH929319">
    <property type="protein sequence ID" value="AYP28269.1"/>
    <property type="molecule type" value="Genomic_DNA"/>
</dbReference>
<keyword evidence="3" id="KW-1185">Reference proteome</keyword>